<keyword evidence="2" id="KW-0274">FAD</keyword>
<dbReference type="GO" id="GO:0050660">
    <property type="term" value="F:flavin adenine dinucleotide binding"/>
    <property type="evidence" value="ECO:0007669"/>
    <property type="project" value="InterPro"/>
</dbReference>
<dbReference type="InterPro" id="IPR000172">
    <property type="entry name" value="GMC_OxRdtase_N"/>
</dbReference>
<comment type="cofactor">
    <cofactor evidence="2">
        <name>FAD</name>
        <dbReference type="ChEBI" id="CHEBI:57692"/>
    </cofactor>
</comment>
<name>A0AAJ7VWL1_CEPCN</name>
<dbReference type="Gene3D" id="3.30.560.10">
    <property type="entry name" value="Glucose Oxidase, domain 3"/>
    <property type="match status" value="1"/>
</dbReference>
<dbReference type="PIRSF" id="PIRSF000137">
    <property type="entry name" value="Alcohol_oxidase"/>
    <property type="match status" value="1"/>
</dbReference>
<dbReference type="Pfam" id="PF00732">
    <property type="entry name" value="GMC_oxred_N"/>
    <property type="match status" value="1"/>
</dbReference>
<comment type="similarity">
    <text evidence="1">Belongs to the GMC oxidoreductase family.</text>
</comment>
<dbReference type="PROSITE" id="PS00624">
    <property type="entry name" value="GMC_OXRED_2"/>
    <property type="match status" value="1"/>
</dbReference>
<sequence length="638" mass="69013">MSSGNFVEIQCGEPFLRPSLAEACGASQFLAFMTIVDTFIRAKQDISGLCERVHNVNPPASEYDFIVVGGGSAGAVVASRLSEVPEWNVLLLEAGPDEPPGAEVPSMVASFLGSKIDWNHTTTGEKNACLSNNGSCRWPRGKNLGGCSVHHGMMYSRGNPKDYDGWAALGNEGWSWDEVLPFFLKSENNSEISRVGSKYHGSSGLFPVERFPHQPQMAWEILKAGAEKGYPISEDLNGEQRAGFSVAQTNSKNGVRVSSAAAFLRPFRNRKNLHIALNATVTKILIKDKTAVGVKFIQDGQQHTVKASKEVVVSGGAVNSPQLLLLSGIGPKKDLQAVNVPHVVKDLPGVGQNLQNHVSYTVSWSTNQPNVNDLDWPALVTYLGFQQGPMSSTGLSQVTALLPSSLTTKDDPDIQMFFGGYTAGCSATGDIGAVKGSGFRRVSASPTNIKPLSRGTLKLASNNPLDKPVIWGNYLSNARDSAILVEGIQIALSLANTSALAKYNLTLLNQPLPACSEHAFLTDAYWTCAIRQNTDPENHQAGSCKMGPRSDPLAVVNNRLQVHGIKNLRVADTSIMPKVISGNTAAPATMIAERAADFIKEDWDAAETQRFPCEPYCLLDEIFRKLRRFVLRLGSWLF</sequence>
<feature type="binding site" evidence="2">
    <location>
        <position position="281"/>
    </location>
    <ligand>
        <name>FAD</name>
        <dbReference type="ChEBI" id="CHEBI:57692"/>
    </ligand>
</feature>
<dbReference type="KEGG" id="ccin:107262975"/>
<dbReference type="Pfam" id="PF05199">
    <property type="entry name" value="GMC_oxred_C"/>
    <property type="match status" value="1"/>
</dbReference>
<feature type="domain" description="Glucose-methanol-choline oxidoreductase N-terminal" evidence="3">
    <location>
        <begin position="316"/>
        <end position="330"/>
    </location>
</feature>
<evidence type="ECO:0000256" key="2">
    <source>
        <dbReference type="PIRSR" id="PIRSR000137-2"/>
    </source>
</evidence>
<protein>
    <submittedName>
        <fullName evidence="5">Glucose dehydrogenase [FAD, quinone]</fullName>
    </submittedName>
</protein>
<dbReference type="SUPFAM" id="SSF51905">
    <property type="entry name" value="FAD/NAD(P)-binding domain"/>
    <property type="match status" value="1"/>
</dbReference>
<evidence type="ECO:0000313" key="5">
    <source>
        <dbReference type="RefSeq" id="XP_024935915.1"/>
    </source>
</evidence>
<dbReference type="GeneID" id="107262975"/>
<accession>A0AAJ7VWL1</accession>
<dbReference type="InterPro" id="IPR007867">
    <property type="entry name" value="GMC_OxRtase_C"/>
</dbReference>
<keyword evidence="4" id="KW-1185">Reference proteome</keyword>
<dbReference type="AlphaFoldDB" id="A0AAJ7VWL1"/>
<keyword evidence="2" id="KW-0285">Flavoprotein</keyword>
<dbReference type="SUPFAM" id="SSF54373">
    <property type="entry name" value="FAD-linked reductases, C-terminal domain"/>
    <property type="match status" value="1"/>
</dbReference>
<dbReference type="InterPro" id="IPR036188">
    <property type="entry name" value="FAD/NAD-bd_sf"/>
</dbReference>
<dbReference type="Gene3D" id="3.50.50.60">
    <property type="entry name" value="FAD/NAD(P)-binding domain"/>
    <property type="match status" value="1"/>
</dbReference>
<proteinExistence type="inferred from homology"/>
<dbReference type="GO" id="GO:0016614">
    <property type="term" value="F:oxidoreductase activity, acting on CH-OH group of donors"/>
    <property type="evidence" value="ECO:0007669"/>
    <property type="project" value="InterPro"/>
</dbReference>
<dbReference type="Proteomes" id="UP000694920">
    <property type="component" value="Unplaced"/>
</dbReference>
<organism evidence="4 5">
    <name type="scientific">Cephus cinctus</name>
    <name type="common">Wheat stem sawfly</name>
    <dbReference type="NCBI Taxonomy" id="211228"/>
    <lineage>
        <taxon>Eukaryota</taxon>
        <taxon>Metazoa</taxon>
        <taxon>Ecdysozoa</taxon>
        <taxon>Arthropoda</taxon>
        <taxon>Hexapoda</taxon>
        <taxon>Insecta</taxon>
        <taxon>Pterygota</taxon>
        <taxon>Neoptera</taxon>
        <taxon>Endopterygota</taxon>
        <taxon>Hymenoptera</taxon>
        <taxon>Cephoidea</taxon>
        <taxon>Cephidae</taxon>
        <taxon>Cephus</taxon>
    </lineage>
</organism>
<dbReference type="PANTHER" id="PTHR11552">
    <property type="entry name" value="GLUCOSE-METHANOL-CHOLINE GMC OXIDOREDUCTASE"/>
    <property type="match status" value="1"/>
</dbReference>
<dbReference type="InterPro" id="IPR012132">
    <property type="entry name" value="GMC_OxRdtase"/>
</dbReference>
<evidence type="ECO:0000313" key="4">
    <source>
        <dbReference type="Proteomes" id="UP000694920"/>
    </source>
</evidence>
<evidence type="ECO:0000259" key="3">
    <source>
        <dbReference type="PROSITE" id="PS00624"/>
    </source>
</evidence>
<evidence type="ECO:0000256" key="1">
    <source>
        <dbReference type="ARBA" id="ARBA00010790"/>
    </source>
</evidence>
<gene>
    <name evidence="5" type="primary">LOC107262975</name>
</gene>
<dbReference type="PANTHER" id="PTHR11552:SF217">
    <property type="entry name" value="GLUCOSE DEHYDROGENASE [FAD, QUINONE]"/>
    <property type="match status" value="1"/>
</dbReference>
<reference evidence="5" key="1">
    <citation type="submission" date="2025-08" db="UniProtKB">
        <authorList>
            <consortium name="RefSeq"/>
        </authorList>
    </citation>
    <scope>IDENTIFICATION</scope>
</reference>
<dbReference type="RefSeq" id="XP_024935915.1">
    <property type="nucleotide sequence ID" value="XM_025080147.1"/>
</dbReference>